<reference evidence="1" key="1">
    <citation type="journal article" date="2017" name="Gigascience">
        <title>The genome draft of coconut (Cocos nucifera).</title>
        <authorList>
            <person name="Xiao Y."/>
            <person name="Xu P."/>
            <person name="Fan H."/>
            <person name="Baudouin L."/>
            <person name="Xia W."/>
            <person name="Bocs S."/>
            <person name="Xu J."/>
            <person name="Li Q."/>
            <person name="Guo A."/>
            <person name="Zhou L."/>
            <person name="Li J."/>
            <person name="Wu Y."/>
            <person name="Ma Z."/>
            <person name="Armero A."/>
            <person name="Issali A.E."/>
            <person name="Liu N."/>
            <person name="Peng M."/>
            <person name="Yang Y."/>
        </authorList>
    </citation>
    <scope>NUCLEOTIDE SEQUENCE</scope>
    <source>
        <tissue evidence="1">Spear leaf of Hainan Tall coconut</tissue>
    </source>
</reference>
<dbReference type="Proteomes" id="UP000797356">
    <property type="component" value="Chromosome 14"/>
</dbReference>
<dbReference type="Pfam" id="PF04788">
    <property type="entry name" value="DUF620"/>
    <property type="match status" value="1"/>
</dbReference>
<gene>
    <name evidence="1" type="ORF">COCNU_14G009300</name>
</gene>
<proteinExistence type="predicted"/>
<dbReference type="EMBL" id="CM017885">
    <property type="protein sequence ID" value="KAG1368462.1"/>
    <property type="molecule type" value="Genomic_DNA"/>
</dbReference>
<keyword evidence="2" id="KW-1185">Reference proteome</keyword>
<evidence type="ECO:0000313" key="1">
    <source>
        <dbReference type="EMBL" id="KAG1368462.1"/>
    </source>
</evidence>
<dbReference type="AlphaFoldDB" id="A0A8K0IVF7"/>
<sequence>MEKKHGFFTSLKEEVVRGLSLARSGAKSPVRSSSPMAGLLLPWWQKAGSGCHHLLAHLPEPLITRSGSFWPVGEALALLMEGPDPDAMADGSGESQREGGWGHWVWGQLSHAPFVSYGTGSGGASSSYHRRSNLRLLLSIMGALLAPIHVSFADPLPTSASKTPPSRAPSISSIFTFPPHLLHYIFTLLDKTSSAQYTLLQCTAASGGLKLQSSIHNAYAKGMVRMVTLEFETATKVMKNRGSSRAMESGGFILWQMAPDMWYVELTIGGSKIHVGSNGKLVWRHTPWLGTRAPSAPSAEPSRYRTPTN</sequence>
<name>A0A8K0IVF7_COCNU</name>
<protein>
    <submittedName>
        <fullName evidence="1">Uncharacterized protein</fullName>
    </submittedName>
</protein>
<reference evidence="1" key="2">
    <citation type="submission" date="2019-07" db="EMBL/GenBank/DDBJ databases">
        <authorList>
            <person name="Yang Y."/>
            <person name="Bocs S."/>
            <person name="Baudouin L."/>
        </authorList>
    </citation>
    <scope>NUCLEOTIDE SEQUENCE</scope>
    <source>
        <tissue evidence="1">Spear leaf of Hainan Tall coconut</tissue>
    </source>
</reference>
<comment type="caution">
    <text evidence="1">The sequence shown here is derived from an EMBL/GenBank/DDBJ whole genome shotgun (WGS) entry which is preliminary data.</text>
</comment>
<dbReference type="InterPro" id="IPR006873">
    <property type="entry name" value="DUF620"/>
</dbReference>
<dbReference type="PANTHER" id="PTHR31300:SF2">
    <property type="entry name" value="LIPASE-LIKE PROTEIN"/>
    <property type="match status" value="1"/>
</dbReference>
<organism evidence="1 2">
    <name type="scientific">Cocos nucifera</name>
    <name type="common">Coconut palm</name>
    <dbReference type="NCBI Taxonomy" id="13894"/>
    <lineage>
        <taxon>Eukaryota</taxon>
        <taxon>Viridiplantae</taxon>
        <taxon>Streptophyta</taxon>
        <taxon>Embryophyta</taxon>
        <taxon>Tracheophyta</taxon>
        <taxon>Spermatophyta</taxon>
        <taxon>Magnoliopsida</taxon>
        <taxon>Liliopsida</taxon>
        <taxon>Arecaceae</taxon>
        <taxon>Arecoideae</taxon>
        <taxon>Cocoseae</taxon>
        <taxon>Attaleinae</taxon>
        <taxon>Cocos</taxon>
    </lineage>
</organism>
<dbReference type="OrthoDB" id="1723335at2759"/>
<accession>A0A8K0IVF7</accession>
<dbReference type="PANTHER" id="PTHR31300">
    <property type="entry name" value="LIPASE"/>
    <property type="match status" value="1"/>
</dbReference>
<evidence type="ECO:0000313" key="2">
    <source>
        <dbReference type="Proteomes" id="UP000797356"/>
    </source>
</evidence>